<evidence type="ECO:0000313" key="9">
    <source>
        <dbReference type="EMBL" id="MBM6852029.1"/>
    </source>
</evidence>
<keyword evidence="5 8" id="KW-1133">Transmembrane helix</keyword>
<evidence type="ECO:0000256" key="5">
    <source>
        <dbReference type="ARBA" id="ARBA00022989"/>
    </source>
</evidence>
<keyword evidence="3" id="KW-1003">Cell membrane</keyword>
<feature type="transmembrane region" description="Helical" evidence="8">
    <location>
        <begin position="397"/>
        <end position="417"/>
    </location>
</feature>
<keyword evidence="10" id="KW-1185">Reference proteome</keyword>
<dbReference type="InterPro" id="IPR003445">
    <property type="entry name" value="Cat_transpt"/>
</dbReference>
<feature type="transmembrane region" description="Helical" evidence="8">
    <location>
        <begin position="94"/>
        <end position="118"/>
    </location>
</feature>
<evidence type="ECO:0000256" key="4">
    <source>
        <dbReference type="ARBA" id="ARBA00022692"/>
    </source>
</evidence>
<keyword evidence="7 8" id="KW-0472">Membrane</keyword>
<dbReference type="EMBL" id="JACSNX010000021">
    <property type="protein sequence ID" value="MBM6852029.1"/>
    <property type="molecule type" value="Genomic_DNA"/>
</dbReference>
<feature type="transmembrane region" description="Helical" evidence="8">
    <location>
        <begin position="215"/>
        <end position="232"/>
    </location>
</feature>
<accession>A0ABS2FWM1</accession>
<reference evidence="9 10" key="1">
    <citation type="journal article" date="2021" name="Sci. Rep.">
        <title>The distribution of antibiotic resistance genes in chicken gut microbiota commensals.</title>
        <authorList>
            <person name="Juricova H."/>
            <person name="Matiasovicova J."/>
            <person name="Kubasova T."/>
            <person name="Cejkova D."/>
            <person name="Rychlik I."/>
        </authorList>
    </citation>
    <scope>NUCLEOTIDE SEQUENCE [LARGE SCALE GENOMIC DNA]</scope>
    <source>
        <strain evidence="9 10">An411</strain>
    </source>
</reference>
<dbReference type="Proteomes" id="UP000719500">
    <property type="component" value="Unassembled WGS sequence"/>
</dbReference>
<evidence type="ECO:0000256" key="7">
    <source>
        <dbReference type="ARBA" id="ARBA00023136"/>
    </source>
</evidence>
<evidence type="ECO:0000256" key="2">
    <source>
        <dbReference type="ARBA" id="ARBA00022448"/>
    </source>
</evidence>
<organism evidence="9 10">
    <name type="scientific">Oscillibacter valericigenes</name>
    <dbReference type="NCBI Taxonomy" id="351091"/>
    <lineage>
        <taxon>Bacteria</taxon>
        <taxon>Bacillati</taxon>
        <taxon>Bacillota</taxon>
        <taxon>Clostridia</taxon>
        <taxon>Eubacteriales</taxon>
        <taxon>Oscillospiraceae</taxon>
        <taxon>Oscillibacter</taxon>
    </lineage>
</organism>
<gene>
    <name evidence="9" type="ORF">H9X91_11330</name>
</gene>
<dbReference type="PANTHER" id="PTHR32024">
    <property type="entry name" value="TRK SYSTEM POTASSIUM UPTAKE PROTEIN TRKG-RELATED"/>
    <property type="match status" value="1"/>
</dbReference>
<comment type="caution">
    <text evidence="9">The sequence shown here is derived from an EMBL/GenBank/DDBJ whole genome shotgun (WGS) entry which is preliminary data.</text>
</comment>
<protein>
    <submittedName>
        <fullName evidence="9">Trk family potassium uptake protein</fullName>
    </submittedName>
</protein>
<feature type="transmembrane region" description="Helical" evidence="8">
    <location>
        <begin position="369"/>
        <end position="391"/>
    </location>
</feature>
<evidence type="ECO:0000256" key="1">
    <source>
        <dbReference type="ARBA" id="ARBA00004651"/>
    </source>
</evidence>
<dbReference type="PANTHER" id="PTHR32024:SF1">
    <property type="entry name" value="KTR SYSTEM POTASSIUM UPTAKE PROTEIN B"/>
    <property type="match status" value="1"/>
</dbReference>
<evidence type="ECO:0000313" key="10">
    <source>
        <dbReference type="Proteomes" id="UP000719500"/>
    </source>
</evidence>
<evidence type="ECO:0000256" key="6">
    <source>
        <dbReference type="ARBA" id="ARBA00023065"/>
    </source>
</evidence>
<sequence length="468" mass="50281">MGLLPKRAEGTIEVRRGITVFFRRKHQMTPARIILIGFALLILAGALLLTLPISTRDGQGASFFDALFTATSATCVTGLVVQDTSLYWSGFGQAVIILLIQIGGMGVVTVAVAISMLAGRRIGLKERWVMQESISAPQVGGIVRRTRFILTAMLLLEGAGAVLLALRFCPEMGLRGIWYAVFHAISSFCNAGFDLMGAEAGAPYVSLTGHVGDPLVNLTVMGLIVVGGIGFLTWGDVREHKWHLRSYCLQSKLVLVTTALLILLPALFFLCYEFRLPQWEGMTLGEKVLASLFQSVTPRTAGYNTVDLTQLTESSQLVMILLMLIGGAPGSTAGGFKVTTAAVFFLAARAVFRRREDLQSFGRRLPVETLRSASAILLMYVGLFLLGGMAISCVEGVPLLAALFETASAIGTVGLTLGLTPELEGISRMILIFLMYFGRVGGLTLIYAVLPDSAAVPAQMPQERINVG</sequence>
<feature type="transmembrane region" description="Helical" evidence="8">
    <location>
        <begin position="253"/>
        <end position="275"/>
    </location>
</feature>
<feature type="transmembrane region" description="Helical" evidence="8">
    <location>
        <begin position="429"/>
        <end position="450"/>
    </location>
</feature>
<evidence type="ECO:0000256" key="3">
    <source>
        <dbReference type="ARBA" id="ARBA00022475"/>
    </source>
</evidence>
<feature type="transmembrane region" description="Helical" evidence="8">
    <location>
        <begin position="317"/>
        <end position="348"/>
    </location>
</feature>
<dbReference type="Pfam" id="PF02386">
    <property type="entry name" value="TrkH"/>
    <property type="match status" value="1"/>
</dbReference>
<keyword evidence="6" id="KW-0406">Ion transport</keyword>
<feature type="transmembrane region" description="Helical" evidence="8">
    <location>
        <begin position="33"/>
        <end position="54"/>
    </location>
</feature>
<comment type="subcellular location">
    <subcellularLocation>
        <location evidence="1">Cell membrane</location>
        <topology evidence="1">Multi-pass membrane protein</topology>
    </subcellularLocation>
</comment>
<feature type="transmembrane region" description="Helical" evidence="8">
    <location>
        <begin position="148"/>
        <end position="169"/>
    </location>
</feature>
<name>A0ABS2FWM1_9FIRM</name>
<keyword evidence="2" id="KW-0813">Transport</keyword>
<evidence type="ECO:0000256" key="8">
    <source>
        <dbReference type="SAM" id="Phobius"/>
    </source>
</evidence>
<proteinExistence type="predicted"/>
<keyword evidence="4 8" id="KW-0812">Transmembrane</keyword>